<keyword evidence="1" id="KW-0472">Membrane</keyword>
<dbReference type="InterPro" id="IPR041119">
    <property type="entry name" value="SLATT_6"/>
</dbReference>
<feature type="transmembrane region" description="Helical" evidence="1">
    <location>
        <begin position="34"/>
        <end position="52"/>
    </location>
</feature>
<keyword evidence="4" id="KW-1185">Reference proteome</keyword>
<keyword evidence="1" id="KW-0812">Transmembrane</keyword>
<gene>
    <name evidence="3" type="ORF">K6753_00810</name>
</gene>
<accession>A0ABS7T2H1</accession>
<evidence type="ECO:0000313" key="4">
    <source>
        <dbReference type="Proteomes" id="UP001430954"/>
    </source>
</evidence>
<comment type="caution">
    <text evidence="3">The sequence shown here is derived from an EMBL/GenBank/DDBJ whole genome shotgun (WGS) entry which is preliminary data.</text>
</comment>
<organism evidence="3 4">
    <name type="scientific">Novilysobacter selenitireducens</name>
    <dbReference type="NCBI Taxonomy" id="2872639"/>
    <lineage>
        <taxon>Bacteria</taxon>
        <taxon>Pseudomonadati</taxon>
        <taxon>Pseudomonadota</taxon>
        <taxon>Gammaproteobacteria</taxon>
        <taxon>Lysobacterales</taxon>
        <taxon>Lysobacteraceae</taxon>
        <taxon>Novilysobacter</taxon>
    </lineage>
</organism>
<protein>
    <recommendedName>
        <fullName evidence="2">SMODS and SLOG-associating 2TM effector domain-containing protein</fullName>
    </recommendedName>
</protein>
<dbReference type="EMBL" id="JAINZW010000001">
    <property type="protein sequence ID" value="MBZ4038075.1"/>
    <property type="molecule type" value="Genomic_DNA"/>
</dbReference>
<dbReference type="RefSeq" id="WP_223674289.1">
    <property type="nucleotide sequence ID" value="NZ_JAINZW010000001.1"/>
</dbReference>
<evidence type="ECO:0000256" key="1">
    <source>
        <dbReference type="SAM" id="Phobius"/>
    </source>
</evidence>
<sequence>MNKELLLKVIAESGYNVGYSAKKHLATFAIVEKAPGWISIFSFAVGVFALVIKQPRQQGACGLHARRRLCPLLLPLVS</sequence>
<name>A0ABS7T2H1_9GAMM</name>
<proteinExistence type="predicted"/>
<evidence type="ECO:0000313" key="3">
    <source>
        <dbReference type="EMBL" id="MBZ4038075.1"/>
    </source>
</evidence>
<keyword evidence="1" id="KW-1133">Transmembrane helix</keyword>
<dbReference type="Pfam" id="PF18169">
    <property type="entry name" value="SLATT_6"/>
    <property type="match status" value="1"/>
</dbReference>
<reference evidence="3 4" key="1">
    <citation type="submission" date="2021-09" db="EMBL/GenBank/DDBJ databases">
        <title>Lysobacter sp. 13A isolated from the river sediment.</title>
        <authorList>
            <person name="Liu H."/>
            <person name="Li S."/>
            <person name="Mao S."/>
        </authorList>
    </citation>
    <scope>NUCLEOTIDE SEQUENCE [LARGE SCALE GENOMIC DNA]</scope>
    <source>
        <strain evidence="3 4">13A</strain>
    </source>
</reference>
<feature type="domain" description="SMODS and SLOG-associating 2TM effector" evidence="2">
    <location>
        <begin position="1"/>
        <end position="54"/>
    </location>
</feature>
<evidence type="ECO:0000259" key="2">
    <source>
        <dbReference type="Pfam" id="PF18169"/>
    </source>
</evidence>
<dbReference type="Proteomes" id="UP001430954">
    <property type="component" value="Unassembled WGS sequence"/>
</dbReference>